<evidence type="ECO:0000313" key="2">
    <source>
        <dbReference type="EMBL" id="MED6212281.1"/>
    </source>
</evidence>
<reference evidence="2 3" key="1">
    <citation type="journal article" date="2023" name="Plants (Basel)">
        <title>Bridging the Gap: Combining Genomics and Transcriptomics Approaches to Understand Stylosanthes scabra, an Orphan Legume from the Brazilian Caatinga.</title>
        <authorList>
            <person name="Ferreira-Neto J.R.C."/>
            <person name="da Silva M.D."/>
            <person name="Binneck E."/>
            <person name="de Melo N.F."/>
            <person name="da Silva R.H."/>
            <person name="de Melo A.L.T.M."/>
            <person name="Pandolfi V."/>
            <person name="Bustamante F.O."/>
            <person name="Brasileiro-Vidal A.C."/>
            <person name="Benko-Iseppon A.M."/>
        </authorList>
    </citation>
    <scope>NUCLEOTIDE SEQUENCE [LARGE SCALE GENOMIC DNA]</scope>
    <source>
        <tissue evidence="2">Leaves</tissue>
    </source>
</reference>
<gene>
    <name evidence="2" type="ORF">PIB30_081788</name>
</gene>
<dbReference type="EMBL" id="JASCZI010242890">
    <property type="protein sequence ID" value="MED6212281.1"/>
    <property type="molecule type" value="Genomic_DNA"/>
</dbReference>
<organism evidence="2 3">
    <name type="scientific">Stylosanthes scabra</name>
    <dbReference type="NCBI Taxonomy" id="79078"/>
    <lineage>
        <taxon>Eukaryota</taxon>
        <taxon>Viridiplantae</taxon>
        <taxon>Streptophyta</taxon>
        <taxon>Embryophyta</taxon>
        <taxon>Tracheophyta</taxon>
        <taxon>Spermatophyta</taxon>
        <taxon>Magnoliopsida</taxon>
        <taxon>eudicotyledons</taxon>
        <taxon>Gunneridae</taxon>
        <taxon>Pentapetalae</taxon>
        <taxon>rosids</taxon>
        <taxon>fabids</taxon>
        <taxon>Fabales</taxon>
        <taxon>Fabaceae</taxon>
        <taxon>Papilionoideae</taxon>
        <taxon>50 kb inversion clade</taxon>
        <taxon>dalbergioids sensu lato</taxon>
        <taxon>Dalbergieae</taxon>
        <taxon>Pterocarpus clade</taxon>
        <taxon>Stylosanthes</taxon>
    </lineage>
</organism>
<proteinExistence type="predicted"/>
<keyword evidence="3" id="KW-1185">Reference proteome</keyword>
<dbReference type="PANTHER" id="PTHR46033">
    <property type="entry name" value="PROTEIN MAIN-LIKE 2"/>
    <property type="match status" value="1"/>
</dbReference>
<sequence length="349" mass="38966">MASPASSHTDVKIDATNNQTFPSPLSQLEVPQTSKITVPHSTETEQRSLPTTEATAVPHSASPKGKKKKKSGEKEVVPAPPKFLVADSVAPLTREGGSLNFWSPSTNTFHFPCGMMTPTHFDIAHIARIPSNGEPISWNDHVDIRDSLGIDFSSSSYSNCRDYSSRARLIQPFGPLWVVDLWLKAIFRPCIPRSVAMFPKRAMNGIQLSLLEKPGSPYEFDTFCSFYPWFFDLREDLEGGDYDLFPFVGLPLPAAPCFDSLDFPSDQAYGDEMWAYTLIPQKLRVGAPSEGIREMRYKMNLYSPQFVARQFGFAQALPTPSSFNPKDQLVKYEIDHTDELAQAIEASEE</sequence>
<name>A0ABU6YQU4_9FABA</name>
<accession>A0ABU6YQU4</accession>
<dbReference type="Proteomes" id="UP001341840">
    <property type="component" value="Unassembled WGS sequence"/>
</dbReference>
<dbReference type="PANTHER" id="PTHR46033:SF1">
    <property type="entry name" value="PROTEIN MAIN-LIKE 2"/>
    <property type="match status" value="1"/>
</dbReference>
<protein>
    <submittedName>
        <fullName evidence="2">Uncharacterized protein</fullName>
    </submittedName>
</protein>
<evidence type="ECO:0000313" key="3">
    <source>
        <dbReference type="Proteomes" id="UP001341840"/>
    </source>
</evidence>
<comment type="caution">
    <text evidence="2">The sequence shown here is derived from an EMBL/GenBank/DDBJ whole genome shotgun (WGS) entry which is preliminary data.</text>
</comment>
<dbReference type="InterPro" id="IPR044824">
    <property type="entry name" value="MAIN-like"/>
</dbReference>
<feature type="compositionally biased region" description="Polar residues" evidence="1">
    <location>
        <begin position="15"/>
        <end position="54"/>
    </location>
</feature>
<feature type="region of interest" description="Disordered" evidence="1">
    <location>
        <begin position="1"/>
        <end position="77"/>
    </location>
</feature>
<evidence type="ECO:0000256" key="1">
    <source>
        <dbReference type="SAM" id="MobiDB-lite"/>
    </source>
</evidence>